<feature type="compositionally biased region" description="Pro residues" evidence="8">
    <location>
        <begin position="215"/>
        <end position="230"/>
    </location>
</feature>
<keyword evidence="6" id="KW-0804">Transcription</keyword>
<dbReference type="GO" id="GO:0008270">
    <property type="term" value="F:zinc ion binding"/>
    <property type="evidence" value="ECO:0007669"/>
    <property type="project" value="InterPro"/>
</dbReference>
<dbReference type="PROSITE" id="PS00463">
    <property type="entry name" value="ZN2_CY6_FUNGAL_1"/>
    <property type="match status" value="1"/>
</dbReference>
<dbReference type="InterPro" id="IPR001138">
    <property type="entry name" value="Zn2Cys6_DnaBD"/>
</dbReference>
<evidence type="ECO:0000259" key="9">
    <source>
        <dbReference type="PROSITE" id="PS50048"/>
    </source>
</evidence>
<feature type="compositionally biased region" description="Polar residues" evidence="8">
    <location>
        <begin position="323"/>
        <end position="333"/>
    </location>
</feature>
<feature type="compositionally biased region" description="Basic and acidic residues" evidence="8">
    <location>
        <begin position="33"/>
        <end position="43"/>
    </location>
</feature>
<keyword evidence="7" id="KW-0539">Nucleus</keyword>
<dbReference type="AlphaFoldDB" id="A0A427XSH0"/>
<dbReference type="SMART" id="SM00906">
    <property type="entry name" value="Fungal_trans"/>
    <property type="match status" value="1"/>
</dbReference>
<dbReference type="GeneID" id="39592534"/>
<feature type="domain" description="Zn(2)-C6 fungal-type" evidence="9">
    <location>
        <begin position="79"/>
        <end position="108"/>
    </location>
</feature>
<evidence type="ECO:0000256" key="6">
    <source>
        <dbReference type="ARBA" id="ARBA00023163"/>
    </source>
</evidence>
<dbReference type="PANTHER" id="PTHR31845:SF34">
    <property type="entry name" value="TRANSCRIPTIONAL ACTIVATOR OF PROTEASES PRTT"/>
    <property type="match status" value="1"/>
</dbReference>
<organism evidence="10 11">
    <name type="scientific">Apiotrichum porosum</name>
    <dbReference type="NCBI Taxonomy" id="105984"/>
    <lineage>
        <taxon>Eukaryota</taxon>
        <taxon>Fungi</taxon>
        <taxon>Dikarya</taxon>
        <taxon>Basidiomycota</taxon>
        <taxon>Agaricomycotina</taxon>
        <taxon>Tremellomycetes</taxon>
        <taxon>Trichosporonales</taxon>
        <taxon>Trichosporonaceae</taxon>
        <taxon>Apiotrichum</taxon>
    </lineage>
</organism>
<feature type="compositionally biased region" description="Low complexity" evidence="8">
    <location>
        <begin position="202"/>
        <end position="211"/>
    </location>
</feature>
<evidence type="ECO:0000256" key="3">
    <source>
        <dbReference type="ARBA" id="ARBA00022833"/>
    </source>
</evidence>
<reference evidence="10 11" key="1">
    <citation type="submission" date="2018-11" db="EMBL/GenBank/DDBJ databases">
        <title>Genome sequence of Apiotrichum porosum DSM 27194.</title>
        <authorList>
            <person name="Aliyu H."/>
            <person name="Gorte O."/>
            <person name="Ochsenreither K."/>
        </authorList>
    </citation>
    <scope>NUCLEOTIDE SEQUENCE [LARGE SCALE GENOMIC DNA]</scope>
    <source>
        <strain evidence="10 11">DSM 27194</strain>
    </source>
</reference>
<dbReference type="GO" id="GO:0005634">
    <property type="term" value="C:nucleus"/>
    <property type="evidence" value="ECO:0007669"/>
    <property type="project" value="UniProtKB-SubCell"/>
</dbReference>
<dbReference type="OrthoDB" id="3163292at2759"/>
<dbReference type="GO" id="GO:0000976">
    <property type="term" value="F:transcription cis-regulatory region binding"/>
    <property type="evidence" value="ECO:0007669"/>
    <property type="project" value="TreeGrafter"/>
</dbReference>
<keyword evidence="4" id="KW-0805">Transcription regulation</keyword>
<comment type="caution">
    <text evidence="10">The sequence shown here is derived from an EMBL/GenBank/DDBJ whole genome shotgun (WGS) entry which is preliminary data.</text>
</comment>
<dbReference type="Proteomes" id="UP000279236">
    <property type="component" value="Unassembled WGS sequence"/>
</dbReference>
<dbReference type="Pfam" id="PF00172">
    <property type="entry name" value="Zn_clus"/>
    <property type="match status" value="1"/>
</dbReference>
<dbReference type="PANTHER" id="PTHR31845">
    <property type="entry name" value="FINGER DOMAIN PROTEIN, PUTATIVE-RELATED"/>
    <property type="match status" value="1"/>
</dbReference>
<protein>
    <recommendedName>
        <fullName evidence="9">Zn(2)-C6 fungal-type domain-containing protein</fullName>
    </recommendedName>
</protein>
<feature type="compositionally biased region" description="Low complexity" evidence="8">
    <location>
        <begin position="146"/>
        <end position="160"/>
    </location>
</feature>
<keyword evidence="11" id="KW-1185">Reference proteome</keyword>
<dbReference type="Gene3D" id="4.10.240.10">
    <property type="entry name" value="Zn(2)-C6 fungal-type DNA-binding domain"/>
    <property type="match status" value="1"/>
</dbReference>
<evidence type="ECO:0000256" key="4">
    <source>
        <dbReference type="ARBA" id="ARBA00023015"/>
    </source>
</evidence>
<dbReference type="InterPro" id="IPR036864">
    <property type="entry name" value="Zn2-C6_fun-type_DNA-bd_sf"/>
</dbReference>
<feature type="region of interest" description="Disordered" evidence="8">
    <location>
        <begin position="795"/>
        <end position="845"/>
    </location>
</feature>
<feature type="region of interest" description="Disordered" evidence="8">
    <location>
        <begin position="1"/>
        <end position="74"/>
    </location>
</feature>
<evidence type="ECO:0000256" key="2">
    <source>
        <dbReference type="ARBA" id="ARBA00022723"/>
    </source>
</evidence>
<dbReference type="CDD" id="cd12148">
    <property type="entry name" value="fungal_TF_MHR"/>
    <property type="match status" value="1"/>
</dbReference>
<keyword evidence="2" id="KW-0479">Metal-binding</keyword>
<sequence>MSQPPDTRPPDSGLADEKQYDYGDYYHSANKRPRPDDDAEGSRGHPSHVSHQHTGHSIHPPAQQSPSTPISGPKRASQACLRCRKQKLRCLGGYPCSRCVKAKHQCDFGGPAGAPGPRVVDSAHRIETLEANVAALLAGMSANSGQAQAAQQQQQQQQQQRQKKPKQAASEDADVYPQAEMLRPLQPEARIPLNFDGRVLESSSNGASAGNWNDIPPPTHVRPFDPPRFPRSPEAHVHFPGSPLHTSPSYTSTASVFGPSPASGTGGSRGGGAGGSGGIPQRRRSRGQKAEERLAAATDDDAPFKPLLYQPTVWDNREESRRASPQLSSGASRTSEDMMLELPMMHRGRDDPVSTELVDEGMARILFGFFVQNLHPFCPVVDVSDEDAFLRVRQQSATLLSATLAIAARFYPRYIERQPSASLPPIAPDLPARLAQLAEHHLAQTMLRKQHHLTDVQAVLLLAAWGLQSGGKGPDAWIVTGHAARIARRLGIPRDLAAAAAAARVAVPNSPEWTELEGHGSKWRTWLCWFTFDGFLSLGFGRPQSTQFETVDEAGFLQMRLSSPLPVPGTLAATQAYGDAYIAGQVQLTQIGRDLINWGDALSDPRATEVEELQGRDISVRAMFSELNARLDEWSKRWIWSNSPYLAYLGPSARIGRLQAEHMRLCLNSFALKAPPDELKLIGDALARGLQAAMSTIQTYHESSQTDLALSFATDYLTITLGQAAVFLIRIAKASPAIQAAAKVDPPVVTHYLKMSIEVLAVSDLSETRLSSYLARTLRDISRAAGIPVGDDDGLDGTNGIVTAEGSRPTSADKLQESGEGGNGVNNAEVAPDLERRGGGTGTGTVTPAWDLDNLFNLEEHVDLGYLLGLPGDSSAIGSGMSFEYEGFGMGMMQ</sequence>
<keyword evidence="3" id="KW-0862">Zinc</keyword>
<dbReference type="Pfam" id="PF04082">
    <property type="entry name" value="Fungal_trans"/>
    <property type="match status" value="1"/>
</dbReference>
<evidence type="ECO:0000313" key="10">
    <source>
        <dbReference type="EMBL" id="RSH81799.1"/>
    </source>
</evidence>
<feature type="compositionally biased region" description="Basic residues" evidence="8">
    <location>
        <begin position="45"/>
        <end position="56"/>
    </location>
</feature>
<dbReference type="SUPFAM" id="SSF57701">
    <property type="entry name" value="Zn2/Cys6 DNA-binding domain"/>
    <property type="match status" value="1"/>
</dbReference>
<comment type="subcellular location">
    <subcellularLocation>
        <location evidence="1">Nucleus</location>
    </subcellularLocation>
</comment>
<dbReference type="InterPro" id="IPR007219">
    <property type="entry name" value="XnlR_reg_dom"/>
</dbReference>
<dbReference type="EMBL" id="RSCE01000006">
    <property type="protein sequence ID" value="RSH81799.1"/>
    <property type="molecule type" value="Genomic_DNA"/>
</dbReference>
<accession>A0A427XSH0</accession>
<name>A0A427XSH0_9TREE</name>
<keyword evidence="5" id="KW-0238">DNA-binding</keyword>
<feature type="compositionally biased region" description="Gly residues" evidence="8">
    <location>
        <begin position="264"/>
        <end position="278"/>
    </location>
</feature>
<dbReference type="InterPro" id="IPR051089">
    <property type="entry name" value="prtT"/>
</dbReference>
<dbReference type="GO" id="GO:0006351">
    <property type="term" value="P:DNA-templated transcription"/>
    <property type="evidence" value="ECO:0007669"/>
    <property type="project" value="InterPro"/>
</dbReference>
<evidence type="ECO:0000256" key="7">
    <source>
        <dbReference type="ARBA" id="ARBA00023242"/>
    </source>
</evidence>
<dbReference type="GO" id="GO:0000981">
    <property type="term" value="F:DNA-binding transcription factor activity, RNA polymerase II-specific"/>
    <property type="evidence" value="ECO:0007669"/>
    <property type="project" value="InterPro"/>
</dbReference>
<evidence type="ECO:0000256" key="8">
    <source>
        <dbReference type="SAM" id="MobiDB-lite"/>
    </source>
</evidence>
<proteinExistence type="predicted"/>
<evidence type="ECO:0000313" key="11">
    <source>
        <dbReference type="Proteomes" id="UP000279236"/>
    </source>
</evidence>
<gene>
    <name evidence="10" type="ORF">EHS24_007991</name>
</gene>
<dbReference type="SMART" id="SM00066">
    <property type="entry name" value="GAL4"/>
    <property type="match status" value="1"/>
</dbReference>
<feature type="region of interest" description="Disordered" evidence="8">
    <location>
        <begin position="146"/>
        <end position="177"/>
    </location>
</feature>
<dbReference type="PROSITE" id="PS50048">
    <property type="entry name" value="ZN2_CY6_FUNGAL_2"/>
    <property type="match status" value="1"/>
</dbReference>
<dbReference type="RefSeq" id="XP_028476254.1">
    <property type="nucleotide sequence ID" value="XM_028623321.1"/>
</dbReference>
<dbReference type="CDD" id="cd00067">
    <property type="entry name" value="GAL4"/>
    <property type="match status" value="1"/>
</dbReference>
<evidence type="ECO:0000256" key="1">
    <source>
        <dbReference type="ARBA" id="ARBA00004123"/>
    </source>
</evidence>
<dbReference type="STRING" id="105984.A0A427XSH0"/>
<feature type="region of interest" description="Disordered" evidence="8">
    <location>
        <begin position="202"/>
        <end position="335"/>
    </location>
</feature>
<evidence type="ECO:0000256" key="5">
    <source>
        <dbReference type="ARBA" id="ARBA00023125"/>
    </source>
</evidence>
<feature type="compositionally biased region" description="Polar residues" evidence="8">
    <location>
        <begin position="244"/>
        <end position="255"/>
    </location>
</feature>